<dbReference type="AlphaFoldDB" id="A0A3P2R9I4"/>
<dbReference type="EMBL" id="RHGY01000010">
    <property type="protein sequence ID" value="RRG17427.1"/>
    <property type="molecule type" value="Genomic_DNA"/>
</dbReference>
<protein>
    <submittedName>
        <fullName evidence="3">Uncharacterized protein</fullName>
    </submittedName>
</protein>
<accession>A0A3P2R9I4</accession>
<evidence type="ECO:0000256" key="2">
    <source>
        <dbReference type="SAM" id="Phobius"/>
    </source>
</evidence>
<feature type="compositionally biased region" description="Polar residues" evidence="1">
    <location>
        <begin position="383"/>
        <end position="395"/>
    </location>
</feature>
<name>A0A3P2R9I4_WEIVI</name>
<comment type="caution">
    <text evidence="3">The sequence shown here is derived from an EMBL/GenBank/DDBJ whole genome shotgun (WGS) entry which is preliminary data.</text>
</comment>
<keyword evidence="2" id="KW-0472">Membrane</keyword>
<dbReference type="OrthoDB" id="2241253at2"/>
<dbReference type="Proteomes" id="UP000275836">
    <property type="component" value="Unassembled WGS sequence"/>
</dbReference>
<keyword evidence="2" id="KW-0812">Transmembrane</keyword>
<feature type="region of interest" description="Disordered" evidence="1">
    <location>
        <begin position="374"/>
        <end position="395"/>
    </location>
</feature>
<evidence type="ECO:0000256" key="1">
    <source>
        <dbReference type="SAM" id="MobiDB-lite"/>
    </source>
</evidence>
<organism evidence="3 4">
    <name type="scientific">Weissella viridescens</name>
    <name type="common">Lactobacillus viridescens</name>
    <dbReference type="NCBI Taxonomy" id="1629"/>
    <lineage>
        <taxon>Bacteria</taxon>
        <taxon>Bacillati</taxon>
        <taxon>Bacillota</taxon>
        <taxon>Bacilli</taxon>
        <taxon>Lactobacillales</taxon>
        <taxon>Lactobacillaceae</taxon>
        <taxon>Weissella</taxon>
    </lineage>
</organism>
<sequence>MGEFFNRIGLKKIIGIALGIVAIVGLGWYLVSRPTNVLKSKDADITFSGYNGSGSANMSHSDKWAQDIFDATAKRYKVPSSIVDSIELNASNVTSFSDYSNLTNSYLTENSTTLSSSDRDHLLILYHALEATKIDIKGNSSNLSNGDKVLLKLSANSNKAIKSGERTFKVKGLKKATELTAKDIEKHVSLKVTGLNHHGSAELKVDSVGQKYGLTDLALSDKYSPSGSTDPSLSNGDKVKMYDTGTIKSQLAEGYVLKGSANRSEKVSGLKDISKLDYSALKNDADTVFAKVEEDNKDNFFNSMEGIHATLKQVRYKSDALDSMNLNEESDNGKNHGKIVMYYDISYMTEGDDVNNDKKVKKEESEVISFDVTDKNGKLINDNKPNASDMSSTDATLSGFEKDYSDYDQLANK</sequence>
<evidence type="ECO:0000313" key="3">
    <source>
        <dbReference type="EMBL" id="RRG17427.1"/>
    </source>
</evidence>
<keyword evidence="2" id="KW-1133">Transmembrane helix</keyword>
<reference evidence="3 4" key="1">
    <citation type="submission" date="2018-10" db="EMBL/GenBank/DDBJ databases">
        <title>Draft genome sequence of Weissella viridescens UCO-SMC3.</title>
        <authorList>
            <person name="Garcia-Cancino A."/>
            <person name="Espinoza-Monje M."/>
            <person name="Albarracin L."/>
            <person name="Garcia-Castillo V."/>
            <person name="Campos-Martin J."/>
            <person name="Nakano Y."/>
            <person name="Guitierrez-Zamorano C."/>
            <person name="Ikeda-Ohtsubo W."/>
            <person name="Morita H."/>
            <person name="Kitazawa H."/>
            <person name="Villena J."/>
        </authorList>
    </citation>
    <scope>NUCLEOTIDE SEQUENCE [LARGE SCALE GENOMIC DNA]</scope>
    <source>
        <strain evidence="3 4">UCO-SMC3</strain>
    </source>
</reference>
<gene>
    <name evidence="3" type="ORF">D3P96_07690</name>
</gene>
<dbReference type="RefSeq" id="WP_124943774.1">
    <property type="nucleotide sequence ID" value="NZ_RHGY01000010.1"/>
</dbReference>
<proteinExistence type="predicted"/>
<feature type="transmembrane region" description="Helical" evidence="2">
    <location>
        <begin position="12"/>
        <end position="31"/>
    </location>
</feature>
<evidence type="ECO:0000313" key="4">
    <source>
        <dbReference type="Proteomes" id="UP000275836"/>
    </source>
</evidence>